<comment type="similarity">
    <text evidence="2 6">Belongs to the zinc-containing alcohol dehydrogenase family.</text>
</comment>
<evidence type="ECO:0000256" key="5">
    <source>
        <dbReference type="ARBA" id="ARBA00023002"/>
    </source>
</evidence>
<dbReference type="Pfam" id="PF00107">
    <property type="entry name" value="ADH_zinc_N"/>
    <property type="match status" value="1"/>
</dbReference>
<gene>
    <name evidence="8" type="ORF">DCS_03384</name>
</gene>
<feature type="domain" description="Enoyl reductase (ER)" evidence="7">
    <location>
        <begin position="60"/>
        <end position="391"/>
    </location>
</feature>
<dbReference type="GO" id="GO:0008270">
    <property type="term" value="F:zinc ion binding"/>
    <property type="evidence" value="ECO:0007669"/>
    <property type="project" value="InterPro"/>
</dbReference>
<dbReference type="Gene3D" id="3.40.50.720">
    <property type="entry name" value="NAD(P)-binding Rossmann-like Domain"/>
    <property type="match status" value="1"/>
</dbReference>
<dbReference type="PANTHER" id="PTHR42813">
    <property type="entry name" value="ZINC-TYPE ALCOHOL DEHYDROGENASE-LIKE"/>
    <property type="match status" value="1"/>
</dbReference>
<protein>
    <submittedName>
        <fullName evidence="8">Alcohol dehydrogenase domain protein</fullName>
    </submittedName>
</protein>
<dbReference type="InterPro" id="IPR036291">
    <property type="entry name" value="NAD(P)-bd_dom_sf"/>
</dbReference>
<dbReference type="STRING" id="98403.A0A151GH24"/>
<keyword evidence="9" id="KW-1185">Reference proteome</keyword>
<evidence type="ECO:0000313" key="8">
    <source>
        <dbReference type="EMBL" id="KYK56384.1"/>
    </source>
</evidence>
<dbReference type="InterPro" id="IPR011032">
    <property type="entry name" value="GroES-like_sf"/>
</dbReference>
<evidence type="ECO:0000313" key="9">
    <source>
        <dbReference type="Proteomes" id="UP000076580"/>
    </source>
</evidence>
<evidence type="ECO:0000256" key="1">
    <source>
        <dbReference type="ARBA" id="ARBA00001947"/>
    </source>
</evidence>
<keyword evidence="3 6" id="KW-0479">Metal-binding</keyword>
<dbReference type="Pfam" id="PF08240">
    <property type="entry name" value="ADH_N"/>
    <property type="match status" value="1"/>
</dbReference>
<dbReference type="PANTHER" id="PTHR42813:SF4">
    <property type="entry name" value="NADP-DEPENDENT ISOPROPANOL DEHYDROGENASE"/>
    <property type="match status" value="1"/>
</dbReference>
<dbReference type="EMBL" id="LAYC01000002">
    <property type="protein sequence ID" value="KYK56384.1"/>
    <property type="molecule type" value="Genomic_DNA"/>
</dbReference>
<comment type="caution">
    <text evidence="8">The sequence shown here is derived from an EMBL/GenBank/DDBJ whole genome shotgun (WGS) entry which is preliminary data.</text>
</comment>
<proteinExistence type="inferred from homology"/>
<dbReference type="InterPro" id="IPR013154">
    <property type="entry name" value="ADH-like_N"/>
</dbReference>
<keyword evidence="5" id="KW-0560">Oxidoreductase</keyword>
<keyword evidence="4 6" id="KW-0862">Zinc</keyword>
<accession>A0A151GH24</accession>
<evidence type="ECO:0000256" key="4">
    <source>
        <dbReference type="ARBA" id="ARBA00022833"/>
    </source>
</evidence>
<reference evidence="8 9" key="1">
    <citation type="journal article" date="2016" name="Sci. Rep.">
        <title>Insights into Adaptations to a Near-Obligate Nematode Endoparasitic Lifestyle from the Finished Genome of Drechmeria coniospora.</title>
        <authorList>
            <person name="Zhang L."/>
            <person name="Zhou Z."/>
            <person name="Guo Q."/>
            <person name="Fokkens L."/>
            <person name="Miskei M."/>
            <person name="Pocsi I."/>
            <person name="Zhang W."/>
            <person name="Chen M."/>
            <person name="Wang L."/>
            <person name="Sun Y."/>
            <person name="Donzelli B.G."/>
            <person name="Gibson D.M."/>
            <person name="Nelson D.R."/>
            <person name="Luo J.G."/>
            <person name="Rep M."/>
            <person name="Liu H."/>
            <person name="Yang S."/>
            <person name="Wang J."/>
            <person name="Krasnoff S.B."/>
            <person name="Xu Y."/>
            <person name="Molnar I."/>
            <person name="Lin M."/>
        </authorList>
    </citation>
    <scope>NUCLEOTIDE SEQUENCE [LARGE SCALE GENOMIC DNA]</scope>
    <source>
        <strain evidence="8 9">ARSEF 6962</strain>
    </source>
</reference>
<dbReference type="RefSeq" id="XP_040655736.1">
    <property type="nucleotide sequence ID" value="XM_040800703.1"/>
</dbReference>
<dbReference type="SUPFAM" id="SSF50129">
    <property type="entry name" value="GroES-like"/>
    <property type="match status" value="1"/>
</dbReference>
<dbReference type="CDD" id="cd08286">
    <property type="entry name" value="FDH_like_ADH2"/>
    <property type="match status" value="1"/>
</dbReference>
<dbReference type="InterPro" id="IPR002328">
    <property type="entry name" value="ADH_Zn_CS"/>
</dbReference>
<evidence type="ECO:0000256" key="3">
    <source>
        <dbReference type="ARBA" id="ARBA00022723"/>
    </source>
</evidence>
<dbReference type="SUPFAM" id="SSF51735">
    <property type="entry name" value="NAD(P)-binding Rossmann-fold domains"/>
    <property type="match status" value="1"/>
</dbReference>
<dbReference type="InParanoid" id="A0A151GH24"/>
<dbReference type="Gene3D" id="3.90.180.10">
    <property type="entry name" value="Medium-chain alcohol dehydrogenases, catalytic domain"/>
    <property type="match status" value="1"/>
</dbReference>
<dbReference type="SMART" id="SM00829">
    <property type="entry name" value="PKS_ER"/>
    <property type="match status" value="1"/>
</dbReference>
<evidence type="ECO:0000256" key="6">
    <source>
        <dbReference type="RuleBase" id="RU361277"/>
    </source>
</evidence>
<dbReference type="GO" id="GO:0016491">
    <property type="term" value="F:oxidoreductase activity"/>
    <property type="evidence" value="ECO:0007669"/>
    <property type="project" value="UniProtKB-KW"/>
</dbReference>
<comment type="cofactor">
    <cofactor evidence="1 6">
        <name>Zn(2+)</name>
        <dbReference type="ChEBI" id="CHEBI:29105"/>
    </cofactor>
</comment>
<sequence>MPPASRPLHAPTLLLAAVRTEVRSRCRAQSRLHFVSRPRVVARSTSQRSMSTMRALVYRGPDAVLLERRPKPAILRPTDAVVRLTKTTICGTDLHIIKGDVATCQPGRILGHEGVGVVDEAGPSVSAFRPGDAVLVSCISSCATCDYCREGMPSHCRDGGWVLGNTIDGTQAEYVRVPHADSSLYRIPDGVDEAALVLLSDIFPTGLECGVQNGRVRPGCTVAIVGVGPVGLAALLTAQLYSPSKIIAIDTDPSRLAVAAKLGADCTVDNAAVDAVAEVHALTAGKGCDAVIEAVGVPATFDLCQRLLAPGGILANVGVHGVPASLHLESLWDKNIAITTRLVDTVTTPMLVNLVASGKLQPLQLVTHRFMFGDMEKAYKTFGEASKTAALKVLVEFEGSAAEVSS</sequence>
<dbReference type="InterPro" id="IPR013149">
    <property type="entry name" value="ADH-like_C"/>
</dbReference>
<dbReference type="AlphaFoldDB" id="A0A151GH24"/>
<dbReference type="PROSITE" id="PS00059">
    <property type="entry name" value="ADH_ZINC"/>
    <property type="match status" value="1"/>
</dbReference>
<evidence type="ECO:0000256" key="2">
    <source>
        <dbReference type="ARBA" id="ARBA00008072"/>
    </source>
</evidence>
<dbReference type="GeneID" id="63716027"/>
<dbReference type="InterPro" id="IPR020843">
    <property type="entry name" value="ER"/>
</dbReference>
<evidence type="ECO:0000259" key="7">
    <source>
        <dbReference type="SMART" id="SM00829"/>
    </source>
</evidence>
<name>A0A151GH24_DRECN</name>
<dbReference type="Proteomes" id="UP000076580">
    <property type="component" value="Chromosome 02"/>
</dbReference>
<organism evidence="8 9">
    <name type="scientific">Drechmeria coniospora</name>
    <name type="common">Nematophagous fungus</name>
    <name type="synonym">Meria coniospora</name>
    <dbReference type="NCBI Taxonomy" id="98403"/>
    <lineage>
        <taxon>Eukaryota</taxon>
        <taxon>Fungi</taxon>
        <taxon>Dikarya</taxon>
        <taxon>Ascomycota</taxon>
        <taxon>Pezizomycotina</taxon>
        <taxon>Sordariomycetes</taxon>
        <taxon>Hypocreomycetidae</taxon>
        <taxon>Hypocreales</taxon>
        <taxon>Ophiocordycipitaceae</taxon>
        <taxon>Drechmeria</taxon>
    </lineage>
</organism>